<evidence type="ECO:0000256" key="8">
    <source>
        <dbReference type="ARBA" id="ARBA00031282"/>
    </source>
</evidence>
<evidence type="ECO:0000256" key="11">
    <source>
        <dbReference type="RuleBase" id="RU003682"/>
    </source>
</evidence>
<dbReference type="PANTHER" id="PTHR47990">
    <property type="entry name" value="2-OXOGLUTARATE (2OG) AND FE(II)-DEPENDENT OXYGENASE SUPERFAMILY PROTEIN-RELATED"/>
    <property type="match status" value="1"/>
</dbReference>
<dbReference type="InterPro" id="IPR044861">
    <property type="entry name" value="IPNS-like_FE2OG_OXY"/>
</dbReference>
<protein>
    <recommendedName>
        <fullName evidence="5">2-oxoglutarate-dependent ethylene/succinate-forming enzyme</fullName>
        <ecNumber evidence="4">1.13.12.19</ecNumber>
        <ecNumber evidence="3">1.14.20.7</ecNumber>
    </recommendedName>
    <alternativeName>
        <fullName evidence="7">2-oxoglutarate dioxygenase (ethylene-forming)</fullName>
    </alternativeName>
    <alternativeName>
        <fullName evidence="8">2-oxoglutarate/L-arginine monooxygenase/decarboxylase (succinate-forming)</fullName>
    </alternativeName>
</protein>
<dbReference type="GO" id="GO:0102276">
    <property type="term" value="F:2-oxoglutarate oxygenase/decarboxylase (ethylene-forming) activity"/>
    <property type="evidence" value="ECO:0007669"/>
    <property type="project" value="UniProtKB-EC"/>
</dbReference>
<comment type="pathway">
    <text evidence="2">Alkene biosynthesis; ethylene biosynthesis via 2-oxoglutarate.</text>
</comment>
<evidence type="ECO:0000256" key="9">
    <source>
        <dbReference type="ARBA" id="ARBA00047725"/>
    </source>
</evidence>
<comment type="similarity">
    <text evidence="11">Belongs to the iron/ascorbate-dependent oxidoreductase family.</text>
</comment>
<evidence type="ECO:0000259" key="12">
    <source>
        <dbReference type="PROSITE" id="PS51471"/>
    </source>
</evidence>
<organism evidence="13 14">
    <name type="scientific">Lichenicoccus roseus</name>
    <dbReference type="NCBI Taxonomy" id="2683649"/>
    <lineage>
        <taxon>Bacteria</taxon>
        <taxon>Pseudomonadati</taxon>
        <taxon>Pseudomonadota</taxon>
        <taxon>Alphaproteobacteria</taxon>
        <taxon>Acetobacterales</taxon>
        <taxon>Acetobacteraceae</taxon>
        <taxon>Lichenicoccus</taxon>
    </lineage>
</organism>
<evidence type="ECO:0000256" key="1">
    <source>
        <dbReference type="ARBA" id="ARBA00001954"/>
    </source>
</evidence>
<dbReference type="Pfam" id="PF03171">
    <property type="entry name" value="2OG-FeII_Oxy"/>
    <property type="match status" value="1"/>
</dbReference>
<name>A0A5R9J6U2_9PROT</name>
<dbReference type="PROSITE" id="PS51471">
    <property type="entry name" value="FE2OG_OXY"/>
    <property type="match status" value="1"/>
</dbReference>
<dbReference type="RefSeq" id="WP_138326035.1">
    <property type="nucleotide sequence ID" value="NZ_VCDI01000003.1"/>
</dbReference>
<keyword evidence="11" id="KW-0560">Oxidoreductase</keyword>
<dbReference type="Proteomes" id="UP000305654">
    <property type="component" value="Unassembled WGS sequence"/>
</dbReference>
<dbReference type="Pfam" id="PF14226">
    <property type="entry name" value="DIOX_N"/>
    <property type="match status" value="1"/>
</dbReference>
<dbReference type="InterPro" id="IPR026992">
    <property type="entry name" value="DIOX_N"/>
</dbReference>
<dbReference type="OrthoDB" id="21825at2"/>
<comment type="cofactor">
    <cofactor evidence="1">
        <name>Fe(2+)</name>
        <dbReference type="ChEBI" id="CHEBI:29033"/>
    </cofactor>
</comment>
<keyword evidence="14" id="KW-1185">Reference proteome</keyword>
<dbReference type="SUPFAM" id="SSF51197">
    <property type="entry name" value="Clavaminate synthase-like"/>
    <property type="match status" value="1"/>
</dbReference>
<dbReference type="InterPro" id="IPR027443">
    <property type="entry name" value="IPNS-like_sf"/>
</dbReference>
<evidence type="ECO:0000256" key="2">
    <source>
        <dbReference type="ARBA" id="ARBA00004767"/>
    </source>
</evidence>
<evidence type="ECO:0000256" key="10">
    <source>
        <dbReference type="ARBA" id="ARBA00049359"/>
    </source>
</evidence>
<dbReference type="GO" id="GO:0046872">
    <property type="term" value="F:metal ion binding"/>
    <property type="evidence" value="ECO:0007669"/>
    <property type="project" value="UniProtKB-KW"/>
</dbReference>
<comment type="catalytic activity">
    <reaction evidence="9">
        <text>2-oxoglutarate + O2 + 2 H(+) = ethene + 3 CO2 + H2O</text>
        <dbReference type="Rhea" id="RHEA:31523"/>
        <dbReference type="ChEBI" id="CHEBI:15377"/>
        <dbReference type="ChEBI" id="CHEBI:15378"/>
        <dbReference type="ChEBI" id="CHEBI:15379"/>
        <dbReference type="ChEBI" id="CHEBI:16526"/>
        <dbReference type="ChEBI" id="CHEBI:16810"/>
        <dbReference type="ChEBI" id="CHEBI:18153"/>
        <dbReference type="EC" id="1.13.12.19"/>
    </reaction>
</comment>
<keyword evidence="6" id="KW-0266">Ethylene biosynthesis</keyword>
<dbReference type="PRINTS" id="PR00682">
    <property type="entry name" value="IPNSYNTHASE"/>
</dbReference>
<evidence type="ECO:0000313" key="14">
    <source>
        <dbReference type="Proteomes" id="UP000305654"/>
    </source>
</evidence>
<dbReference type="Gene3D" id="2.60.120.330">
    <property type="entry name" value="B-lactam Antibiotic, Isopenicillin N Synthase, Chain"/>
    <property type="match status" value="1"/>
</dbReference>
<dbReference type="InterPro" id="IPR050231">
    <property type="entry name" value="Iron_ascorbate_oxido_reductase"/>
</dbReference>
<comment type="catalytic activity">
    <reaction evidence="10">
        <text>L-arginine + 2-oxoglutarate + O2 = guanidine + L-glutamate 5-semialdehyde + succinate + CO2</text>
        <dbReference type="Rhea" id="RHEA:31535"/>
        <dbReference type="ChEBI" id="CHEBI:15379"/>
        <dbReference type="ChEBI" id="CHEBI:16526"/>
        <dbReference type="ChEBI" id="CHEBI:16810"/>
        <dbReference type="ChEBI" id="CHEBI:30031"/>
        <dbReference type="ChEBI" id="CHEBI:30087"/>
        <dbReference type="ChEBI" id="CHEBI:32682"/>
        <dbReference type="ChEBI" id="CHEBI:58066"/>
        <dbReference type="EC" id="1.14.20.7"/>
    </reaction>
</comment>
<evidence type="ECO:0000256" key="5">
    <source>
        <dbReference type="ARBA" id="ARBA00019045"/>
    </source>
</evidence>
<evidence type="ECO:0000256" key="6">
    <source>
        <dbReference type="ARBA" id="ARBA00022666"/>
    </source>
</evidence>
<evidence type="ECO:0000256" key="4">
    <source>
        <dbReference type="ARBA" id="ARBA00012531"/>
    </source>
</evidence>
<dbReference type="EMBL" id="VCDI01000003">
    <property type="protein sequence ID" value="TLU72573.1"/>
    <property type="molecule type" value="Genomic_DNA"/>
</dbReference>
<evidence type="ECO:0000313" key="13">
    <source>
        <dbReference type="EMBL" id="TLU72573.1"/>
    </source>
</evidence>
<evidence type="ECO:0000256" key="7">
    <source>
        <dbReference type="ARBA" id="ARBA00031011"/>
    </source>
</evidence>
<dbReference type="AlphaFoldDB" id="A0A5R9J6U2"/>
<dbReference type="EC" id="1.13.12.19" evidence="4"/>
<keyword evidence="11" id="KW-0479">Metal-binding</keyword>
<gene>
    <name evidence="13" type="ORF">FE263_11010</name>
</gene>
<dbReference type="EC" id="1.14.20.7" evidence="3"/>
<keyword evidence="11" id="KW-0408">Iron</keyword>
<accession>A0A5R9J6U2</accession>
<sequence length="313" mass="34024">MTRDLPVIDVAPLRSPDRAARRQVAAALGKACRETGFFYVAGHGIADATLQAMFDAARRFFAQPLDAKRQLARNLVGNNRGYVELGHERLDLDAAPDRKEAFNIGLELPTGHPAHAQPFRGANAWPDLPGFRALMLSYYDACLALGTLIHRGFALDLGLDEHVFDSALDLPMATLRLLHYPPAAAGVAGPGAGTHTDYGNLTLLAVDGVAGLQVQGRDGRWILAPHIPGCFVCNIGDCLMRWSNDIYVSTPHRVSPPERDRTSIAFFLDPNPDAIVTPVTTDPSRPSRYPPVTGAEFLQSRLDATYRHVPAAF</sequence>
<reference evidence="13 14" key="1">
    <citation type="submission" date="2019-05" db="EMBL/GenBank/DDBJ databases">
        <authorList>
            <person name="Pankratov T."/>
            <person name="Grouzdev D."/>
        </authorList>
    </citation>
    <scope>NUCLEOTIDE SEQUENCE [LARGE SCALE GENOMIC DNA]</scope>
    <source>
        <strain evidence="13 14">KEBCLARHB70R</strain>
    </source>
</reference>
<proteinExistence type="inferred from homology"/>
<evidence type="ECO:0000256" key="3">
    <source>
        <dbReference type="ARBA" id="ARBA00012293"/>
    </source>
</evidence>
<feature type="domain" description="Fe2OG dioxygenase" evidence="12">
    <location>
        <begin position="170"/>
        <end position="270"/>
    </location>
</feature>
<dbReference type="InterPro" id="IPR005123">
    <property type="entry name" value="Oxoglu/Fe-dep_dioxygenase_dom"/>
</dbReference>
<dbReference type="GO" id="GO:0009693">
    <property type="term" value="P:ethylene biosynthetic process"/>
    <property type="evidence" value="ECO:0007669"/>
    <property type="project" value="UniProtKB-KW"/>
</dbReference>
<comment type="caution">
    <text evidence="13">The sequence shown here is derived from an EMBL/GenBank/DDBJ whole genome shotgun (WGS) entry which is preliminary data.</text>
</comment>